<gene>
    <name evidence="2" type="ORF">D1866_03800</name>
    <name evidence="1" type="ORF">GFB69_11030</name>
</gene>
<reference evidence="2 3" key="2">
    <citation type="submission" date="2019-10" db="EMBL/GenBank/DDBJ databases">
        <title>Genome Sequences from Six Type Strain Members of the Archaeal Family Sulfolobaceae: Acidianus ambivalens, Acidianus infernus, Metallosphaera prunae, Stygiolobus azoricus, Sulfolobus metallicus, and Sulfurisphaera ohwakuensis.</title>
        <authorList>
            <person name="Counts J.A."/>
            <person name="Kelly R.M."/>
        </authorList>
    </citation>
    <scope>NUCLEOTIDE SEQUENCE [LARGE SCALE GENOMIC DNA]</scope>
    <source>
        <strain evidence="2 3">LEI 10</strain>
    </source>
</reference>
<dbReference type="Proteomes" id="UP000474054">
    <property type="component" value="Unassembled WGS sequence"/>
</dbReference>
<evidence type="ECO:0000313" key="3">
    <source>
        <dbReference type="Proteomes" id="UP000426328"/>
    </source>
</evidence>
<dbReference type="EMBL" id="CP045482">
    <property type="protein sequence ID" value="QGR22842.1"/>
    <property type="molecule type" value="Genomic_DNA"/>
</dbReference>
<organism evidence="2 3">
    <name type="scientific">Acidianus ambivalens</name>
    <name type="common">Desulfurolobus ambivalens</name>
    <dbReference type="NCBI Taxonomy" id="2283"/>
    <lineage>
        <taxon>Archaea</taxon>
        <taxon>Thermoproteota</taxon>
        <taxon>Thermoprotei</taxon>
        <taxon>Sulfolobales</taxon>
        <taxon>Sulfolobaceae</taxon>
        <taxon>Acidianus</taxon>
    </lineage>
</organism>
<dbReference type="KEGG" id="aamb:D1866_03800"/>
<sequence>MWVNVAQVPINAVAGHSSAIGVGGTAPIPTFYAESGLTLFHNEFLGVWWNPYAWYFSIGFAVAYSSRNLHYVQLSECQSKNTINGLNYCTHWIQP</sequence>
<keyword evidence="3" id="KW-1185">Reference proteome</keyword>
<accession>A0A650CYU8</accession>
<proteinExistence type="predicted"/>
<name>A0A650CYU8_ACIAM</name>
<dbReference type="AlphaFoldDB" id="A0A650CYU8"/>
<evidence type="ECO:0000313" key="1">
    <source>
        <dbReference type="EMBL" id="MQL56239.1"/>
    </source>
</evidence>
<dbReference type="EMBL" id="WHYS01000002">
    <property type="protein sequence ID" value="MQL56239.1"/>
    <property type="molecule type" value="Genomic_DNA"/>
</dbReference>
<protein>
    <submittedName>
        <fullName evidence="2">Uncharacterized protein</fullName>
    </submittedName>
</protein>
<reference evidence="1 4" key="1">
    <citation type="submission" date="2019-10" db="EMBL/GenBank/DDBJ databases">
        <title>Comparative genomics of sulfur disproportionating microorganisms.</title>
        <authorList>
            <person name="Ward L.M."/>
            <person name="Bertran E."/>
            <person name="Johnston D."/>
        </authorList>
    </citation>
    <scope>NUCLEOTIDE SEQUENCE [LARGE SCALE GENOMIC DNA]</scope>
    <source>
        <strain evidence="1 4">DSM 3772</strain>
    </source>
</reference>
<evidence type="ECO:0000313" key="2">
    <source>
        <dbReference type="EMBL" id="QGR22842.1"/>
    </source>
</evidence>
<evidence type="ECO:0000313" key="4">
    <source>
        <dbReference type="Proteomes" id="UP000474054"/>
    </source>
</evidence>
<dbReference type="Proteomes" id="UP000426328">
    <property type="component" value="Chromosome"/>
</dbReference>